<dbReference type="Gene3D" id="2.30.42.10">
    <property type="match status" value="1"/>
</dbReference>
<reference evidence="13 14" key="1">
    <citation type="submission" date="2021-10" db="EMBL/GenBank/DDBJ databases">
        <title>Anaerobic single-cell dispensing facilitates the cultivation of human gut bacteria.</title>
        <authorList>
            <person name="Afrizal A."/>
        </authorList>
    </citation>
    <scope>NUCLEOTIDE SEQUENCE [LARGE SCALE GENOMIC DNA]</scope>
    <source>
        <strain evidence="13 14">CLA-AA-H200</strain>
    </source>
</reference>
<dbReference type="PANTHER" id="PTHR42837">
    <property type="entry name" value="REGULATOR OF SIGMA-E PROTEASE RSEP"/>
    <property type="match status" value="1"/>
</dbReference>
<dbReference type="CDD" id="cd06163">
    <property type="entry name" value="S2P-M50_PDZ_RseP-like"/>
    <property type="match status" value="1"/>
</dbReference>
<gene>
    <name evidence="13" type="primary">rseP</name>
    <name evidence="13" type="ORF">LKD70_04315</name>
</gene>
<evidence type="ECO:0000256" key="10">
    <source>
        <dbReference type="ARBA" id="ARBA00023136"/>
    </source>
</evidence>
<accession>A0ABS8FUM1</accession>
<comment type="cofactor">
    <cofactor evidence="1 11">
        <name>Zn(2+)</name>
        <dbReference type="ChEBI" id="CHEBI:29105"/>
    </cofactor>
</comment>
<organism evidence="13 14">
    <name type="scientific">Ruminococcus turbiniformis</name>
    <dbReference type="NCBI Taxonomy" id="2881258"/>
    <lineage>
        <taxon>Bacteria</taxon>
        <taxon>Bacillati</taxon>
        <taxon>Bacillota</taxon>
        <taxon>Clostridia</taxon>
        <taxon>Eubacteriales</taxon>
        <taxon>Oscillospiraceae</taxon>
        <taxon>Ruminococcus</taxon>
    </lineage>
</organism>
<dbReference type="Proteomes" id="UP001198151">
    <property type="component" value="Unassembled WGS sequence"/>
</dbReference>
<evidence type="ECO:0000256" key="8">
    <source>
        <dbReference type="ARBA" id="ARBA00022989"/>
    </source>
</evidence>
<dbReference type="SMART" id="SM00228">
    <property type="entry name" value="PDZ"/>
    <property type="match status" value="1"/>
</dbReference>
<dbReference type="EMBL" id="JAJEQX010000005">
    <property type="protein sequence ID" value="MCC2253667.1"/>
    <property type="molecule type" value="Genomic_DNA"/>
</dbReference>
<name>A0ABS8FUM1_9FIRM</name>
<dbReference type="SUPFAM" id="SSF50156">
    <property type="entry name" value="PDZ domain-like"/>
    <property type="match status" value="1"/>
</dbReference>
<protein>
    <recommendedName>
        <fullName evidence="11">Zinc metalloprotease</fullName>
        <ecNumber evidence="11">3.4.24.-</ecNumber>
    </recommendedName>
</protein>
<keyword evidence="10 11" id="KW-0472">Membrane</keyword>
<dbReference type="GO" id="GO:0008237">
    <property type="term" value="F:metallopeptidase activity"/>
    <property type="evidence" value="ECO:0007669"/>
    <property type="project" value="UniProtKB-KW"/>
</dbReference>
<dbReference type="RefSeq" id="WP_227706808.1">
    <property type="nucleotide sequence ID" value="NZ_JAJEQX010000005.1"/>
</dbReference>
<dbReference type="Pfam" id="PF17820">
    <property type="entry name" value="PDZ_6"/>
    <property type="match status" value="1"/>
</dbReference>
<evidence type="ECO:0000256" key="3">
    <source>
        <dbReference type="ARBA" id="ARBA00007931"/>
    </source>
</evidence>
<dbReference type="EC" id="3.4.24.-" evidence="11"/>
<proteinExistence type="inferred from homology"/>
<dbReference type="InterPro" id="IPR001478">
    <property type="entry name" value="PDZ"/>
</dbReference>
<dbReference type="PANTHER" id="PTHR42837:SF2">
    <property type="entry name" value="MEMBRANE METALLOPROTEASE ARASP2, CHLOROPLASTIC-RELATED"/>
    <property type="match status" value="1"/>
</dbReference>
<evidence type="ECO:0000256" key="4">
    <source>
        <dbReference type="ARBA" id="ARBA00022670"/>
    </source>
</evidence>
<evidence type="ECO:0000256" key="2">
    <source>
        <dbReference type="ARBA" id="ARBA00004141"/>
    </source>
</evidence>
<evidence type="ECO:0000256" key="5">
    <source>
        <dbReference type="ARBA" id="ARBA00022692"/>
    </source>
</evidence>
<dbReference type="PROSITE" id="PS50106">
    <property type="entry name" value="PDZ"/>
    <property type="match status" value="1"/>
</dbReference>
<dbReference type="InterPro" id="IPR036034">
    <property type="entry name" value="PDZ_sf"/>
</dbReference>
<dbReference type="Pfam" id="PF02163">
    <property type="entry name" value="Peptidase_M50"/>
    <property type="match status" value="1"/>
</dbReference>
<keyword evidence="4" id="KW-0645">Protease</keyword>
<keyword evidence="8 11" id="KW-1133">Transmembrane helix</keyword>
<evidence type="ECO:0000313" key="13">
    <source>
        <dbReference type="EMBL" id="MCC2253667.1"/>
    </source>
</evidence>
<keyword evidence="7 11" id="KW-0862">Zinc</keyword>
<keyword evidence="6 11" id="KW-0378">Hydrolase</keyword>
<keyword evidence="14" id="KW-1185">Reference proteome</keyword>
<evidence type="ECO:0000256" key="7">
    <source>
        <dbReference type="ARBA" id="ARBA00022833"/>
    </source>
</evidence>
<dbReference type="CDD" id="cd23081">
    <property type="entry name" value="cpPDZ_EcRseP-like"/>
    <property type="match status" value="1"/>
</dbReference>
<keyword evidence="9 11" id="KW-0482">Metalloprotease</keyword>
<comment type="similarity">
    <text evidence="3 11">Belongs to the peptidase M50B family.</text>
</comment>
<evidence type="ECO:0000256" key="11">
    <source>
        <dbReference type="RuleBase" id="RU362031"/>
    </source>
</evidence>
<evidence type="ECO:0000259" key="12">
    <source>
        <dbReference type="PROSITE" id="PS50106"/>
    </source>
</evidence>
<evidence type="ECO:0000313" key="14">
    <source>
        <dbReference type="Proteomes" id="UP001198151"/>
    </source>
</evidence>
<keyword evidence="11" id="KW-0479">Metal-binding</keyword>
<feature type="domain" description="PDZ" evidence="12">
    <location>
        <begin position="120"/>
        <end position="148"/>
    </location>
</feature>
<dbReference type="InterPro" id="IPR008915">
    <property type="entry name" value="Peptidase_M50"/>
</dbReference>
<feature type="transmembrane region" description="Helical" evidence="11">
    <location>
        <begin position="84"/>
        <end position="110"/>
    </location>
</feature>
<dbReference type="InterPro" id="IPR004387">
    <property type="entry name" value="Pept_M50_Zn"/>
</dbReference>
<comment type="caution">
    <text evidence="13">The sequence shown here is derived from an EMBL/GenBank/DDBJ whole genome shotgun (WGS) entry which is preliminary data.</text>
</comment>
<feature type="transmembrane region" description="Helical" evidence="11">
    <location>
        <begin position="317"/>
        <end position="336"/>
    </location>
</feature>
<evidence type="ECO:0000256" key="6">
    <source>
        <dbReference type="ARBA" id="ARBA00022801"/>
    </source>
</evidence>
<dbReference type="InterPro" id="IPR041489">
    <property type="entry name" value="PDZ_6"/>
</dbReference>
<evidence type="ECO:0000256" key="1">
    <source>
        <dbReference type="ARBA" id="ARBA00001947"/>
    </source>
</evidence>
<keyword evidence="5 11" id="KW-0812">Transmembrane</keyword>
<sequence length="343" mass="37721">MGIIIAILLFSFIIIFHELGHFLLAKANGIRVDEFSLGLGPTLIGKQIGGTFFCIKLLPFGGACMMGEDDENDTSEGSFNSKSVWARISVIAAGPLFNLILAWIFCVVLIGMTGYRPTEIAGVQEGYSAEEQGLQAGDKIVEINGRNVHIWDQISLYILSHPDETEYEVVYEREGEEYTAVLKPRQLEGDTSPQLGILSSNLEKPGVLGTLQYGFYRLQYWMQYTLDSLRMLITGQVGIRDMSGPVGIVDVVDDVYRTAAPAGTMAVVLSLMNFGTLISANLGVVNLLPIPALDGGRLVFLIVEAVRRKRIPPEKEGMVHFAGFAVLMVLMVVVMYNDIMKLF</sequence>
<comment type="subcellular location">
    <subcellularLocation>
        <location evidence="2">Membrane</location>
        <topology evidence="2">Multi-pass membrane protein</topology>
    </subcellularLocation>
</comment>
<evidence type="ECO:0000256" key="9">
    <source>
        <dbReference type="ARBA" id="ARBA00023049"/>
    </source>
</evidence>
<dbReference type="NCBIfam" id="TIGR00054">
    <property type="entry name" value="RIP metalloprotease RseP"/>
    <property type="match status" value="1"/>
</dbReference>